<gene>
    <name evidence="3" type="primary">LOC107263686</name>
</gene>
<sequence>MEIASSYPVSLNLPTLPSTAVHLQSTLSQIWEMYSIQGFDPPSKSLIEKMYSTDHPLNVDNSLSKMESSKRENIWLLSQFSALKNVGEHLSKMGSSFISNSLSVTVVPNKIVPPEFFKTLTGNTEHLAPNKLYSHSTQKNDTLMVDDIYSVPMTMKISHTDDTFENNLQEIIIPMEESSKVTSCTLRSIKSHDEDFLSNHNALIANCIITSANENCALPSGQTISQKSTKNIEDTTANSVNNVEEDMKGSLYGKKLSNGSDASENKEFYLRKCKTTESEMAHQISKISEETSTKSTVPCNQTSISNLLTNMWQKVVNGVTDRFYLRTESPDSEIPSKRPYSPKLRGKPSFVASGRGRGRARSQLRRSGVSQTRHRQERIRQNLTADIRDDLDAFEEEYDTLTNDELSISPNVEEDFTIIPNAEDTFVTEPHPYTMHFALADLKPRKRKQRKCKIVDPESTKFSARVRYVAEYSIDVAIYDQTQNEKECEHESNAFRPRLMSESSVDSEDSYCIVFETDQDSEYDTEYEFEESSEEEDDDEDETSIQKVRFDLKPKVHTMIKWDYAYRSARRGPWEQMARDRERFKGRINCIARVLEPILTVQHRNHVWQERFAVEE</sequence>
<dbReference type="GO" id="GO:0019888">
    <property type="term" value="F:protein phosphatase regulator activity"/>
    <property type="evidence" value="ECO:0007669"/>
    <property type="project" value="TreeGrafter"/>
</dbReference>
<feature type="region of interest" description="Disordered" evidence="1">
    <location>
        <begin position="329"/>
        <end position="379"/>
    </location>
</feature>
<reference evidence="3" key="1">
    <citation type="submission" date="2025-08" db="UniProtKB">
        <authorList>
            <consortium name="RefSeq"/>
        </authorList>
    </citation>
    <scope>IDENTIFICATION</scope>
</reference>
<protein>
    <submittedName>
        <fullName evidence="3">Uncharacterized protein LOC107263686</fullName>
    </submittedName>
</protein>
<dbReference type="GO" id="GO:0005783">
    <property type="term" value="C:endoplasmic reticulum"/>
    <property type="evidence" value="ECO:0007669"/>
    <property type="project" value="TreeGrafter"/>
</dbReference>
<dbReference type="KEGG" id="ccin:107263686"/>
<dbReference type="PANTHER" id="PTHR16489:SF12">
    <property type="entry name" value="GH11727P"/>
    <property type="match status" value="1"/>
</dbReference>
<accession>A0AAJ7FDP3</accession>
<proteinExistence type="predicted"/>
<dbReference type="InterPro" id="IPR051254">
    <property type="entry name" value="PPP1R15"/>
</dbReference>
<evidence type="ECO:0000313" key="3">
    <source>
        <dbReference type="RefSeq" id="XP_015586653.1"/>
    </source>
</evidence>
<dbReference type="RefSeq" id="XP_015586653.1">
    <property type="nucleotide sequence ID" value="XM_015731167.2"/>
</dbReference>
<dbReference type="Proteomes" id="UP000694920">
    <property type="component" value="Unplaced"/>
</dbReference>
<dbReference type="GO" id="GO:0034976">
    <property type="term" value="P:response to endoplasmic reticulum stress"/>
    <property type="evidence" value="ECO:0007669"/>
    <property type="project" value="TreeGrafter"/>
</dbReference>
<name>A0AAJ7FDP3_CEPCN</name>
<dbReference type="GeneID" id="107263686"/>
<dbReference type="GO" id="GO:0000164">
    <property type="term" value="C:protein phosphatase type 1 complex"/>
    <property type="evidence" value="ECO:0007669"/>
    <property type="project" value="TreeGrafter"/>
</dbReference>
<evidence type="ECO:0000256" key="1">
    <source>
        <dbReference type="SAM" id="MobiDB-lite"/>
    </source>
</evidence>
<dbReference type="PANTHER" id="PTHR16489">
    <property type="entry name" value="GH11727P"/>
    <property type="match status" value="1"/>
</dbReference>
<dbReference type="CTD" id="37820"/>
<feature type="region of interest" description="Disordered" evidence="1">
    <location>
        <begin position="522"/>
        <end position="543"/>
    </location>
</feature>
<evidence type="ECO:0000313" key="2">
    <source>
        <dbReference type="Proteomes" id="UP000694920"/>
    </source>
</evidence>
<organism evidence="2 3">
    <name type="scientific">Cephus cinctus</name>
    <name type="common">Wheat stem sawfly</name>
    <dbReference type="NCBI Taxonomy" id="211228"/>
    <lineage>
        <taxon>Eukaryota</taxon>
        <taxon>Metazoa</taxon>
        <taxon>Ecdysozoa</taxon>
        <taxon>Arthropoda</taxon>
        <taxon>Hexapoda</taxon>
        <taxon>Insecta</taxon>
        <taxon>Pterygota</taxon>
        <taxon>Neoptera</taxon>
        <taxon>Endopterygota</taxon>
        <taxon>Hymenoptera</taxon>
        <taxon>Cephoidea</taxon>
        <taxon>Cephidae</taxon>
        <taxon>Cephus</taxon>
    </lineage>
</organism>
<keyword evidence="2" id="KW-1185">Reference proteome</keyword>
<dbReference type="AlphaFoldDB" id="A0AAJ7FDP3"/>